<evidence type="ECO:0000313" key="3">
    <source>
        <dbReference type="Proteomes" id="UP000597762"/>
    </source>
</evidence>
<comment type="caution">
    <text evidence="2">The sequence shown here is derived from an EMBL/GenBank/DDBJ whole genome shotgun (WGS) entry which is preliminary data.</text>
</comment>
<sequence length="234" mass="26563">MILGDDMCSENLYFCLDVLTIQHNILTTHSPSSAAIFHSSNRSLVLSISLFSSFFARLRQVQSNLLSASFILTRFRDHSMVDIRLISITKQAVRTIQALTPALCRRGRQTGERDGRGQTGRETGETATGRHIAVTCLGTRRRPLRVAALQGSRERQQSRENSEADGRARRKRPGGREREVRDRDRSAHCRHVREHPQATITGHGATSRRERESGNETINERVTRDLEKEDCRLF</sequence>
<gene>
    <name evidence="2" type="ORF">SPHA_72354</name>
</gene>
<proteinExistence type="predicted"/>
<feature type="compositionally biased region" description="Basic and acidic residues" evidence="1">
    <location>
        <begin position="174"/>
        <end position="187"/>
    </location>
</feature>
<evidence type="ECO:0000313" key="2">
    <source>
        <dbReference type="EMBL" id="CAE1322358.1"/>
    </source>
</evidence>
<accession>A0A812EEV7</accession>
<name>A0A812EEV7_ACAPH</name>
<feature type="region of interest" description="Disordered" evidence="1">
    <location>
        <begin position="104"/>
        <end position="134"/>
    </location>
</feature>
<organism evidence="2 3">
    <name type="scientific">Acanthosepion pharaonis</name>
    <name type="common">Pharaoh cuttlefish</name>
    <name type="synonym">Sepia pharaonis</name>
    <dbReference type="NCBI Taxonomy" id="158019"/>
    <lineage>
        <taxon>Eukaryota</taxon>
        <taxon>Metazoa</taxon>
        <taxon>Spiralia</taxon>
        <taxon>Lophotrochozoa</taxon>
        <taxon>Mollusca</taxon>
        <taxon>Cephalopoda</taxon>
        <taxon>Coleoidea</taxon>
        <taxon>Decapodiformes</taxon>
        <taxon>Sepiida</taxon>
        <taxon>Sepiina</taxon>
        <taxon>Sepiidae</taxon>
        <taxon>Acanthosepion</taxon>
    </lineage>
</organism>
<feature type="compositionally biased region" description="Basic and acidic residues" evidence="1">
    <location>
        <begin position="207"/>
        <end position="223"/>
    </location>
</feature>
<feature type="compositionally biased region" description="Basic and acidic residues" evidence="1">
    <location>
        <begin position="152"/>
        <end position="167"/>
    </location>
</feature>
<dbReference type="Proteomes" id="UP000597762">
    <property type="component" value="Unassembled WGS sequence"/>
</dbReference>
<dbReference type="EMBL" id="CAHIKZ030005313">
    <property type="protein sequence ID" value="CAE1322358.1"/>
    <property type="molecule type" value="Genomic_DNA"/>
</dbReference>
<keyword evidence="3" id="KW-1185">Reference proteome</keyword>
<dbReference type="AlphaFoldDB" id="A0A812EEV7"/>
<evidence type="ECO:0000256" key="1">
    <source>
        <dbReference type="SAM" id="MobiDB-lite"/>
    </source>
</evidence>
<protein>
    <submittedName>
        <fullName evidence="2">Uncharacterized protein</fullName>
    </submittedName>
</protein>
<reference evidence="2" key="1">
    <citation type="submission" date="2021-01" db="EMBL/GenBank/DDBJ databases">
        <authorList>
            <person name="Li R."/>
            <person name="Bekaert M."/>
        </authorList>
    </citation>
    <scope>NUCLEOTIDE SEQUENCE</scope>
    <source>
        <strain evidence="2">Farmed</strain>
    </source>
</reference>
<feature type="region of interest" description="Disordered" evidence="1">
    <location>
        <begin position="147"/>
        <end position="223"/>
    </location>
</feature>